<dbReference type="PANTHER" id="PTHR33740">
    <property type="entry name" value="GPI-ANCHORED ADHESIN-LIKE PROTEIN"/>
    <property type="match status" value="1"/>
</dbReference>
<dbReference type="InterPro" id="IPR001119">
    <property type="entry name" value="SLH_dom"/>
</dbReference>
<dbReference type="AlphaFoldDB" id="B1WYH8"/>
<evidence type="ECO:0000259" key="2">
    <source>
        <dbReference type="PROSITE" id="PS51272"/>
    </source>
</evidence>
<feature type="domain" description="SLH" evidence="2">
    <location>
        <begin position="243"/>
        <end position="311"/>
    </location>
</feature>
<gene>
    <name evidence="3" type="ordered locus">cce_0056</name>
</gene>
<name>B1WYH8_CROS5</name>
<dbReference type="EMBL" id="CP000806">
    <property type="protein sequence ID" value="ACB49408.1"/>
    <property type="molecule type" value="Genomic_DNA"/>
</dbReference>
<accession>B1WYH8</accession>
<keyword evidence="4" id="KW-1185">Reference proteome</keyword>
<protein>
    <recommendedName>
        <fullName evidence="2">SLH domain-containing protein</fullName>
    </recommendedName>
</protein>
<feature type="region of interest" description="Disordered" evidence="1">
    <location>
        <begin position="154"/>
        <end position="175"/>
    </location>
</feature>
<dbReference type="eggNOG" id="ENOG502Z7MI">
    <property type="taxonomic scope" value="Bacteria"/>
</dbReference>
<evidence type="ECO:0000313" key="3">
    <source>
        <dbReference type="EMBL" id="ACB49408.1"/>
    </source>
</evidence>
<dbReference type="HOGENOM" id="CLU_048100_0_0_3"/>
<dbReference type="Proteomes" id="UP000001203">
    <property type="component" value="Chromosome circular"/>
</dbReference>
<proteinExistence type="predicted"/>
<dbReference type="PROSITE" id="PS51272">
    <property type="entry name" value="SLH"/>
    <property type="match status" value="1"/>
</dbReference>
<evidence type="ECO:0000313" key="4">
    <source>
        <dbReference type="Proteomes" id="UP000001203"/>
    </source>
</evidence>
<sequence length="391" mass="43862">MVDFFIMYRYIIVSLLFPFVTACSSISDLENRFSPNPELAEKQENVTQPTLEIPKNFPNIIPQYDNSKLQEISDNLTNKQGLIRWSSSDSIDQISKFYQEEFNNNNWEISQSFNPENNTLIAQKDGLEVQLSFLSASNGNTDYSIRYQTLTDSTASNTEEKNTSSQTKNDDSVNLNNVPESLQSYVKDVRQLGTVNLSNTNNKTVNESGIINRRTYARWLVETYNKFYENTPAKQIRLGVETSQPAFSDVSSNDPDFAVIQGLAEAGIIPSPLTGNSSASLFRPNNPLTREDLVTWKVPLDMGKGLPQASIDNIKETWGFQDTTKIDTKAIQALYADFQNGEQSNVRRVFGYTTLFQPDKGVTLAEAAASLWYFGYQGDGLSAEDVLSINN</sequence>
<dbReference type="PANTHER" id="PTHR33740:SF3">
    <property type="entry name" value="GPI-ANCHORED ADHESIN-LIKE PROTEIN"/>
    <property type="match status" value="1"/>
</dbReference>
<organism evidence="3 4">
    <name type="scientific">Crocosphaera subtropica (strain ATCC 51142 / BH68)</name>
    <name type="common">Cyanothece sp. (strain ATCC 51142)</name>
    <dbReference type="NCBI Taxonomy" id="43989"/>
    <lineage>
        <taxon>Bacteria</taxon>
        <taxon>Bacillati</taxon>
        <taxon>Cyanobacteriota</taxon>
        <taxon>Cyanophyceae</taxon>
        <taxon>Oscillatoriophycideae</taxon>
        <taxon>Chroococcales</taxon>
        <taxon>Aphanothecaceae</taxon>
        <taxon>Crocosphaera</taxon>
        <taxon>Crocosphaera subtropica</taxon>
    </lineage>
</organism>
<dbReference type="STRING" id="43989.cce_0056"/>
<dbReference type="Pfam" id="PF00395">
    <property type="entry name" value="SLH"/>
    <property type="match status" value="1"/>
</dbReference>
<evidence type="ECO:0000256" key="1">
    <source>
        <dbReference type="SAM" id="MobiDB-lite"/>
    </source>
</evidence>
<reference evidence="3 4" key="1">
    <citation type="journal article" date="2008" name="Proc. Natl. Acad. Sci. U.S.A.">
        <title>The genome of Cyanothece 51142, a unicellular diazotrophic cyanobacterium important in the marine nitrogen cycle.</title>
        <authorList>
            <person name="Welsh E.A."/>
            <person name="Liberton M."/>
            <person name="Stoeckel J."/>
            <person name="Loh T."/>
            <person name="Elvitigala T."/>
            <person name="Wang C."/>
            <person name="Wollam A."/>
            <person name="Fulton R.S."/>
            <person name="Clifton S.W."/>
            <person name="Jacobs J.M."/>
            <person name="Aurora R."/>
            <person name="Ghosh B.K."/>
            <person name="Sherman L.A."/>
            <person name="Smith R.D."/>
            <person name="Wilson R.K."/>
            <person name="Pakrasi H.B."/>
        </authorList>
    </citation>
    <scope>NUCLEOTIDE SEQUENCE [LARGE SCALE GENOMIC DNA]</scope>
    <source>
        <strain evidence="4">ATCC 51142 / BH68</strain>
    </source>
</reference>
<dbReference type="KEGG" id="cyt:cce_0056"/>